<feature type="signal peptide" evidence="3">
    <location>
        <begin position="1"/>
        <end position="35"/>
    </location>
</feature>
<keyword evidence="2" id="KW-0812">Transmembrane</keyword>
<evidence type="ECO:0000256" key="3">
    <source>
        <dbReference type="SAM" id="SignalP"/>
    </source>
</evidence>
<feature type="transmembrane region" description="Helical" evidence="2">
    <location>
        <begin position="206"/>
        <end position="227"/>
    </location>
</feature>
<name>A0A1R4IU56_9MICC</name>
<evidence type="ECO:0000256" key="2">
    <source>
        <dbReference type="SAM" id="Phobius"/>
    </source>
</evidence>
<feature type="transmembrane region" description="Helical" evidence="2">
    <location>
        <begin position="666"/>
        <end position="684"/>
    </location>
</feature>
<evidence type="ECO:0000256" key="1">
    <source>
        <dbReference type="SAM" id="MobiDB-lite"/>
    </source>
</evidence>
<reference evidence="5 6" key="1">
    <citation type="submission" date="2017-02" db="EMBL/GenBank/DDBJ databases">
        <authorList>
            <person name="Peterson S.W."/>
        </authorList>
    </citation>
    <scope>NUCLEOTIDE SEQUENCE [LARGE SCALE GENOMIC DNA]</scope>
    <source>
        <strain evidence="5 6">2B3F</strain>
    </source>
</reference>
<feature type="region of interest" description="Disordered" evidence="1">
    <location>
        <begin position="231"/>
        <end position="253"/>
    </location>
</feature>
<feature type="region of interest" description="Disordered" evidence="1">
    <location>
        <begin position="167"/>
        <end position="205"/>
    </location>
</feature>
<protein>
    <recommendedName>
        <fullName evidence="4">TPM domain-containing protein</fullName>
    </recommendedName>
</protein>
<dbReference type="Pfam" id="PF04536">
    <property type="entry name" value="TPM_phosphatase"/>
    <property type="match status" value="1"/>
</dbReference>
<accession>A0A1R4IU56</accession>
<keyword evidence="3" id="KW-0732">Signal</keyword>
<evidence type="ECO:0000313" key="5">
    <source>
        <dbReference type="EMBL" id="SJN23411.1"/>
    </source>
</evidence>
<dbReference type="Proteomes" id="UP000196230">
    <property type="component" value="Unassembled WGS sequence"/>
</dbReference>
<evidence type="ECO:0000259" key="4">
    <source>
        <dbReference type="Pfam" id="PF04536"/>
    </source>
</evidence>
<dbReference type="RefSeq" id="WP_245829803.1">
    <property type="nucleotide sequence ID" value="NZ_FUKP01000028.1"/>
</dbReference>
<keyword evidence="2" id="KW-0472">Membrane</keyword>
<feature type="chain" id="PRO_5012481323" description="TPM domain-containing protein" evidence="3">
    <location>
        <begin position="36"/>
        <end position="724"/>
    </location>
</feature>
<dbReference type="EMBL" id="FUKP01000028">
    <property type="protein sequence ID" value="SJN23411.1"/>
    <property type="molecule type" value="Genomic_DNA"/>
</dbReference>
<proteinExistence type="predicted"/>
<gene>
    <name evidence="5" type="ORF">FM125_04635</name>
</gene>
<keyword evidence="2" id="KW-1133">Transmembrane helix</keyword>
<organism evidence="5 6">
    <name type="scientific">Micrococcus lylae</name>
    <dbReference type="NCBI Taxonomy" id="1273"/>
    <lineage>
        <taxon>Bacteria</taxon>
        <taxon>Bacillati</taxon>
        <taxon>Actinomycetota</taxon>
        <taxon>Actinomycetes</taxon>
        <taxon>Micrococcales</taxon>
        <taxon>Micrococcaceae</taxon>
        <taxon>Micrococcus</taxon>
    </lineage>
</organism>
<evidence type="ECO:0000313" key="6">
    <source>
        <dbReference type="Proteomes" id="UP000196230"/>
    </source>
</evidence>
<dbReference type="InterPro" id="IPR007621">
    <property type="entry name" value="TPM_dom"/>
</dbReference>
<dbReference type="AlphaFoldDB" id="A0A1R4IU56"/>
<sequence length="724" mass="75428">MQRPPLRRPVPVLARAVLVGGVGALAAAAATGAHAAMDVPPGTFVVDQADVLSSSEESRLESEVAQLRQDTGESLYVVYVDQFPNGDRAFVQDFADTNSLSTNDTVLAIAVETRRYALDAADGSQLNAMQDDITRTYVTPSLQKNTTGDTPDWLAPAVAAVQGVDDAADGTLDGRGESGQEYTPDGALPQGEGGGATTGSDSGSGAAGALTGGLVAAGLGAGGYLVWKRSRKDHSRTPERGQVASAPAAPKDPLDEMPLEELHAKAGSKLVAADDAIRSSEQEVGFAEAAYGADAIATFKEDIATAKEHMRASFQLQQQMEDDIPDTEEDQRRWLKEIIGRCDEVGAALAAHQKEFEQLRDLENRVPDALGELGSAVPAAEEKVTEAEQTLVRLHSSYADSALAEVGDNAEQARERLDFVRTAEEKARTSWDAGDRPTAALAVRAAEEALDQVRTLTEAVRRAEGTLAETMEHLRQGVAQCRQDVAEAQAVVDSGRSPELAGPTGGLKAVLQDVRTQMDAGRPDPVDLIHRLEAAHRQLHAPLAGVRDAREHAMQASRMLPSAITHAQGQIDGTADFISARRGAVGPEARSKLSEAARTLDAARGMRTSDPAEALDAAHHASDLAERASELARRDVTSFGMQYGGAGFGQGFGGADRYRRRGGSSFGSGLGGAMLGGILINSILNSGGSSGGSDWGGGGFGGLGGGGLSGGDFGGFGDLSGGSF</sequence>
<feature type="domain" description="TPM" evidence="4">
    <location>
        <begin position="45"/>
        <end position="145"/>
    </location>
</feature>
<dbReference type="Gene3D" id="3.10.310.50">
    <property type="match status" value="1"/>
</dbReference>